<evidence type="ECO:0000313" key="2">
    <source>
        <dbReference type="Ensembl" id="ENSDCDP00010035318.1"/>
    </source>
</evidence>
<keyword evidence="3" id="KW-1185">Reference proteome</keyword>
<dbReference type="Proteomes" id="UP000694580">
    <property type="component" value="Chromosome 16"/>
</dbReference>
<dbReference type="Ensembl" id="ENSDCDT00010044086.1">
    <property type="protein sequence ID" value="ENSDCDP00010035318.1"/>
    <property type="gene ID" value="ENSDCDG00010022798.1"/>
</dbReference>
<reference evidence="2 3" key="1">
    <citation type="submission" date="2020-06" db="EMBL/GenBank/DDBJ databases">
        <authorList>
            <consortium name="Wellcome Sanger Institute Data Sharing"/>
        </authorList>
    </citation>
    <scope>NUCLEOTIDE SEQUENCE [LARGE SCALE GENOMIC DNA]</scope>
</reference>
<reference evidence="2" key="2">
    <citation type="submission" date="2025-08" db="UniProtKB">
        <authorList>
            <consortium name="Ensembl"/>
        </authorList>
    </citation>
    <scope>IDENTIFICATION</scope>
</reference>
<organism evidence="2 3">
    <name type="scientific">Denticeps clupeoides</name>
    <name type="common">denticle herring</name>
    <dbReference type="NCBI Taxonomy" id="299321"/>
    <lineage>
        <taxon>Eukaryota</taxon>
        <taxon>Metazoa</taxon>
        <taxon>Chordata</taxon>
        <taxon>Craniata</taxon>
        <taxon>Vertebrata</taxon>
        <taxon>Euteleostomi</taxon>
        <taxon>Actinopterygii</taxon>
        <taxon>Neopterygii</taxon>
        <taxon>Teleostei</taxon>
        <taxon>Clupei</taxon>
        <taxon>Clupeiformes</taxon>
        <taxon>Denticipitoidei</taxon>
        <taxon>Denticipitidae</taxon>
        <taxon>Denticeps</taxon>
    </lineage>
</organism>
<dbReference type="AlphaFoldDB" id="A0AAY4CQB6"/>
<feature type="region of interest" description="Disordered" evidence="1">
    <location>
        <begin position="99"/>
        <end position="120"/>
    </location>
</feature>
<evidence type="ECO:0000313" key="3">
    <source>
        <dbReference type="Proteomes" id="UP000694580"/>
    </source>
</evidence>
<proteinExistence type="predicted"/>
<evidence type="ECO:0000256" key="1">
    <source>
        <dbReference type="SAM" id="MobiDB-lite"/>
    </source>
</evidence>
<protein>
    <submittedName>
        <fullName evidence="2">Uncharacterized protein</fullName>
    </submittedName>
</protein>
<feature type="compositionally biased region" description="Basic and acidic residues" evidence="1">
    <location>
        <begin position="107"/>
        <end position="120"/>
    </location>
</feature>
<name>A0AAY4CQB6_9TELE</name>
<sequence length="120" mass="13573">CPATRLEESRHCSSPGQYHPYSEACWWQHHAVGCFSAAGTGRLVSLEGKLTAALYRDILDKTCSRALLISDWGDVSSFNEPLRTLVSFRQLHRSKPPLFNRVGQRRNRTEGGESVLHQDY</sequence>
<accession>A0AAY4CQB6</accession>
<reference evidence="2" key="3">
    <citation type="submission" date="2025-09" db="UniProtKB">
        <authorList>
            <consortium name="Ensembl"/>
        </authorList>
    </citation>
    <scope>IDENTIFICATION</scope>
</reference>